<keyword evidence="2 13" id="KW-0808">Transferase</keyword>
<dbReference type="Proteomes" id="UP000002139">
    <property type="component" value="Chromosome"/>
</dbReference>
<dbReference type="InterPro" id="IPR000477">
    <property type="entry name" value="RT_dom"/>
</dbReference>
<evidence type="ECO:0000313" key="14">
    <source>
        <dbReference type="Proteomes" id="UP000002139"/>
    </source>
</evidence>
<evidence type="ECO:0000256" key="10">
    <source>
        <dbReference type="SAM" id="Coils"/>
    </source>
</evidence>
<evidence type="ECO:0000256" key="7">
    <source>
        <dbReference type="ARBA" id="ARBA00023118"/>
    </source>
</evidence>
<dbReference type="InterPro" id="IPR000123">
    <property type="entry name" value="Reverse_transcriptase_msDNA"/>
</dbReference>
<dbReference type="GO" id="GO:0003964">
    <property type="term" value="F:RNA-directed DNA polymerase activity"/>
    <property type="evidence" value="ECO:0007669"/>
    <property type="project" value="UniProtKB-KW"/>
</dbReference>
<evidence type="ECO:0000256" key="11">
    <source>
        <dbReference type="SAM" id="MobiDB-lite"/>
    </source>
</evidence>
<dbReference type="Pfam" id="PF00078">
    <property type="entry name" value="RVT_1"/>
    <property type="match status" value="1"/>
</dbReference>
<dbReference type="HOGENOM" id="CLU_028398_5_2_7"/>
<feature type="coiled-coil region" evidence="10">
    <location>
        <begin position="150"/>
        <end position="186"/>
    </location>
</feature>
<name>A9GA89_SORC5</name>
<evidence type="ECO:0000256" key="2">
    <source>
        <dbReference type="ARBA" id="ARBA00022679"/>
    </source>
</evidence>
<evidence type="ECO:0000256" key="6">
    <source>
        <dbReference type="ARBA" id="ARBA00022918"/>
    </source>
</evidence>
<protein>
    <recommendedName>
        <fullName evidence="1">RNA-directed DNA polymerase</fullName>
        <ecNumber evidence="1">2.7.7.49</ecNumber>
    </recommendedName>
</protein>
<dbReference type="GO" id="GO:0051607">
    <property type="term" value="P:defense response to virus"/>
    <property type="evidence" value="ECO:0007669"/>
    <property type="project" value="UniProtKB-KW"/>
</dbReference>
<keyword evidence="14" id="KW-1185">Reference proteome</keyword>
<dbReference type="KEGG" id="scl:sce2673"/>
<comment type="catalytic activity">
    <reaction evidence="9">
        <text>DNA(n) + a 2'-deoxyribonucleoside 5'-triphosphate = DNA(n+1) + diphosphate</text>
        <dbReference type="Rhea" id="RHEA:22508"/>
        <dbReference type="Rhea" id="RHEA-COMP:17339"/>
        <dbReference type="Rhea" id="RHEA-COMP:17340"/>
        <dbReference type="ChEBI" id="CHEBI:33019"/>
        <dbReference type="ChEBI" id="CHEBI:61560"/>
        <dbReference type="ChEBI" id="CHEBI:173112"/>
        <dbReference type="EC" id="2.7.7.49"/>
    </reaction>
</comment>
<keyword evidence="4" id="KW-0479">Metal-binding</keyword>
<comment type="similarity">
    <text evidence="8">Belongs to the bacterial reverse transcriptase family.</text>
</comment>
<dbReference type="BioCyc" id="SCEL448385:SCE_RS13710-MONOMER"/>
<keyword evidence="5" id="KW-0460">Magnesium</keyword>
<feature type="domain" description="Reverse transcriptase" evidence="12">
    <location>
        <begin position="251"/>
        <end position="473"/>
    </location>
</feature>
<sequence>MGFWDKLKSMLGLGGAEQGERSPGGVEAEQAQGAQAGPAAATQPAARAGQPRVAAGAKPRPADPYDAGGILGLSADELRRRALKINPYQTAWIGRVDTIPPQSDERTALIDRGLVLRGLLTEAQLAEIHRVGDLWLRHKDAAALAGTVAARSADEAIERLKREKLARKEEKRRQSAERKRQRAEAVARRRAEDILFLGTDVSAGLADRRSHVESLAQRGLPVLSTPADLAAALGVAVPRLRWLCFHGEAVERPHYVYFDVPKRSGGTRQLAAPHASLAAAQAWVLREILEKLPVEAPAHGFVKGRSTVTNARPHTRRDVVVNLDLSDFFPTITFPRVRGVFHRLGYSPAVATLLALLCTEAPRRPVEYDGQRYWVAVGDRALPQGACTSPALSNQIARKLDRRLAGMCARAGFTYTRYADDLTFSAPPGKRGDIAMLLARVRHIVEEEGFAINPDKGRIQRAGGRQVVTGVVVNDKPSAPREEVRRLRAILHAAKKTGLAAQNRSGVPDFEAHLRGRIAYVQMIDRERAAPLLAALDALTG</sequence>
<evidence type="ECO:0000259" key="12">
    <source>
        <dbReference type="PROSITE" id="PS50878"/>
    </source>
</evidence>
<dbReference type="STRING" id="448385.sce2673"/>
<keyword evidence="3 13" id="KW-0548">Nucleotidyltransferase</keyword>
<evidence type="ECO:0000256" key="5">
    <source>
        <dbReference type="ARBA" id="ARBA00022842"/>
    </source>
</evidence>
<keyword evidence="6 13" id="KW-0695">RNA-directed DNA polymerase</keyword>
<dbReference type="RefSeq" id="WP_012235305.1">
    <property type="nucleotide sequence ID" value="NC_010162.1"/>
</dbReference>
<feature type="compositionally biased region" description="Low complexity" evidence="11">
    <location>
        <begin position="23"/>
        <end position="51"/>
    </location>
</feature>
<dbReference type="EC" id="2.7.7.49" evidence="1"/>
<evidence type="ECO:0000256" key="4">
    <source>
        <dbReference type="ARBA" id="ARBA00022723"/>
    </source>
</evidence>
<dbReference type="CDD" id="cd03487">
    <property type="entry name" value="RT_Bac_retron_II"/>
    <property type="match status" value="1"/>
</dbReference>
<evidence type="ECO:0000256" key="8">
    <source>
        <dbReference type="ARBA" id="ARBA00034120"/>
    </source>
</evidence>
<dbReference type="AlphaFoldDB" id="A9GA89"/>
<dbReference type="SUPFAM" id="SSF56672">
    <property type="entry name" value="DNA/RNA polymerases"/>
    <property type="match status" value="1"/>
</dbReference>
<evidence type="ECO:0000256" key="9">
    <source>
        <dbReference type="ARBA" id="ARBA00048173"/>
    </source>
</evidence>
<dbReference type="PRINTS" id="PR00866">
    <property type="entry name" value="RNADNAPOLMS"/>
</dbReference>
<dbReference type="GO" id="GO:0003723">
    <property type="term" value="F:RNA binding"/>
    <property type="evidence" value="ECO:0007669"/>
    <property type="project" value="InterPro"/>
</dbReference>
<dbReference type="eggNOG" id="COG3344">
    <property type="taxonomic scope" value="Bacteria"/>
</dbReference>
<dbReference type="PANTHER" id="PTHR34047">
    <property type="entry name" value="NUCLEAR INTRON MATURASE 1, MITOCHONDRIAL-RELATED"/>
    <property type="match status" value="1"/>
</dbReference>
<evidence type="ECO:0000313" key="13">
    <source>
        <dbReference type="EMBL" id="CAN92832.1"/>
    </source>
</evidence>
<keyword evidence="10" id="KW-0175">Coiled coil</keyword>
<dbReference type="EMBL" id="AM746676">
    <property type="protein sequence ID" value="CAN92832.1"/>
    <property type="molecule type" value="Genomic_DNA"/>
</dbReference>
<reference evidence="13 14" key="1">
    <citation type="journal article" date="2007" name="Nat. Biotechnol.">
        <title>Complete genome sequence of the myxobacterium Sorangium cellulosum.</title>
        <authorList>
            <person name="Schneiker S."/>
            <person name="Perlova O."/>
            <person name="Kaiser O."/>
            <person name="Gerth K."/>
            <person name="Alici A."/>
            <person name="Altmeyer M.O."/>
            <person name="Bartels D."/>
            <person name="Bekel T."/>
            <person name="Beyer S."/>
            <person name="Bode E."/>
            <person name="Bode H.B."/>
            <person name="Bolten C.J."/>
            <person name="Choudhuri J.V."/>
            <person name="Doss S."/>
            <person name="Elnakady Y.A."/>
            <person name="Frank B."/>
            <person name="Gaigalat L."/>
            <person name="Goesmann A."/>
            <person name="Groeger C."/>
            <person name="Gross F."/>
            <person name="Jelsbak L."/>
            <person name="Jelsbak L."/>
            <person name="Kalinowski J."/>
            <person name="Kegler C."/>
            <person name="Knauber T."/>
            <person name="Konietzny S."/>
            <person name="Kopp M."/>
            <person name="Krause L."/>
            <person name="Krug D."/>
            <person name="Linke B."/>
            <person name="Mahmud T."/>
            <person name="Martinez-Arias R."/>
            <person name="McHardy A.C."/>
            <person name="Merai M."/>
            <person name="Meyer F."/>
            <person name="Mormann S."/>
            <person name="Munoz-Dorado J."/>
            <person name="Perez J."/>
            <person name="Pradella S."/>
            <person name="Rachid S."/>
            <person name="Raddatz G."/>
            <person name="Rosenau F."/>
            <person name="Rueckert C."/>
            <person name="Sasse F."/>
            <person name="Scharfe M."/>
            <person name="Schuster S.C."/>
            <person name="Suen G."/>
            <person name="Treuner-Lange A."/>
            <person name="Velicer G.J."/>
            <person name="Vorholter F.-J."/>
            <person name="Weissman K.J."/>
            <person name="Welch R.D."/>
            <person name="Wenzel S.C."/>
            <person name="Whitworth D.E."/>
            <person name="Wilhelm S."/>
            <person name="Wittmann C."/>
            <person name="Bloecker H."/>
            <person name="Puehler A."/>
            <person name="Mueller R."/>
        </authorList>
    </citation>
    <scope>NUCLEOTIDE SEQUENCE [LARGE SCALE GENOMIC DNA]</scope>
    <source>
        <strain evidence="14">So ce56</strain>
    </source>
</reference>
<evidence type="ECO:0000256" key="3">
    <source>
        <dbReference type="ARBA" id="ARBA00022695"/>
    </source>
</evidence>
<keyword evidence="7" id="KW-0051">Antiviral defense</keyword>
<accession>A9GA89</accession>
<dbReference type="PROSITE" id="PS50878">
    <property type="entry name" value="RT_POL"/>
    <property type="match status" value="1"/>
</dbReference>
<dbReference type="PANTHER" id="PTHR34047:SF7">
    <property type="entry name" value="RNA-DIRECTED DNA POLYMERASE"/>
    <property type="match status" value="1"/>
</dbReference>
<gene>
    <name evidence="13" type="ordered locus">sce2673</name>
</gene>
<dbReference type="InterPro" id="IPR051083">
    <property type="entry name" value="GrpII_Intron_Splice-Mob/Def"/>
</dbReference>
<feature type="region of interest" description="Disordered" evidence="11">
    <location>
        <begin position="14"/>
        <end position="68"/>
    </location>
</feature>
<evidence type="ECO:0000256" key="1">
    <source>
        <dbReference type="ARBA" id="ARBA00012493"/>
    </source>
</evidence>
<proteinExistence type="inferred from homology"/>
<organism evidence="13 14">
    <name type="scientific">Sorangium cellulosum (strain So ce56)</name>
    <name type="common">Polyangium cellulosum (strain So ce56)</name>
    <dbReference type="NCBI Taxonomy" id="448385"/>
    <lineage>
        <taxon>Bacteria</taxon>
        <taxon>Pseudomonadati</taxon>
        <taxon>Myxococcota</taxon>
        <taxon>Polyangia</taxon>
        <taxon>Polyangiales</taxon>
        <taxon>Polyangiaceae</taxon>
        <taxon>Sorangium</taxon>
    </lineage>
</organism>
<dbReference type="OrthoDB" id="7055795at2"/>
<dbReference type="GO" id="GO:0046872">
    <property type="term" value="F:metal ion binding"/>
    <property type="evidence" value="ECO:0007669"/>
    <property type="project" value="UniProtKB-KW"/>
</dbReference>
<dbReference type="InterPro" id="IPR043502">
    <property type="entry name" value="DNA/RNA_pol_sf"/>
</dbReference>